<evidence type="ECO:0000313" key="2">
    <source>
        <dbReference type="EMBL" id="SEC79810.1"/>
    </source>
</evidence>
<gene>
    <name evidence="2" type="ORF">SAMN05216178_4914</name>
</gene>
<feature type="region of interest" description="Disordered" evidence="1">
    <location>
        <begin position="159"/>
        <end position="179"/>
    </location>
</feature>
<evidence type="ECO:0000256" key="1">
    <source>
        <dbReference type="SAM" id="MobiDB-lite"/>
    </source>
</evidence>
<organism evidence="2 3">
    <name type="scientific">Pseudomonas saponiphila</name>
    <dbReference type="NCBI Taxonomy" id="556534"/>
    <lineage>
        <taxon>Bacteria</taxon>
        <taxon>Pseudomonadati</taxon>
        <taxon>Pseudomonadota</taxon>
        <taxon>Gammaproteobacteria</taxon>
        <taxon>Pseudomonadales</taxon>
        <taxon>Pseudomonadaceae</taxon>
        <taxon>Pseudomonas</taxon>
    </lineage>
</organism>
<keyword evidence="3" id="KW-1185">Reference proteome</keyword>
<dbReference type="RefSeq" id="WP_092318442.1">
    <property type="nucleotide sequence ID" value="NZ_FNTJ01000002.1"/>
</dbReference>
<name>A0A1H4VG06_9PSED</name>
<accession>A0A1H4VG06</accession>
<dbReference type="Proteomes" id="UP000198982">
    <property type="component" value="Unassembled WGS sequence"/>
</dbReference>
<reference evidence="3" key="1">
    <citation type="submission" date="2016-10" db="EMBL/GenBank/DDBJ databases">
        <authorList>
            <person name="Varghese N."/>
            <person name="Submissions S."/>
        </authorList>
    </citation>
    <scope>NUCLEOTIDE SEQUENCE [LARGE SCALE GENOMIC DNA]</scope>
    <source>
        <strain evidence="3">DSM 9751</strain>
    </source>
</reference>
<dbReference type="AlphaFoldDB" id="A0A1H4VG06"/>
<proteinExistence type="predicted"/>
<protein>
    <submittedName>
        <fullName evidence="2">Uncharacterized protein</fullName>
    </submittedName>
</protein>
<dbReference type="EMBL" id="FNTJ01000002">
    <property type="protein sequence ID" value="SEC79810.1"/>
    <property type="molecule type" value="Genomic_DNA"/>
</dbReference>
<feature type="compositionally biased region" description="Low complexity" evidence="1">
    <location>
        <begin position="102"/>
        <end position="127"/>
    </location>
</feature>
<sequence>MTDARQTPSPEEQMLAHIRQHGAQEPPAHLDALILATARREAPAPKPSLWQRWMQACQRPRYQLAFASLFGVALVIGLLRPSPEHYPQEQAFVPAPAPAPAAPMARQAAPRSAELAGALSAPEPAASSPIAPAAPVGSFAAAPEIDALSDAAPAAVAKPRAESSKLAQRMSAPAEPRTIKRLDKQLQAVLRLWEGGQSREAAELLLQLHEQYPQEDLDARLQALRRQ</sequence>
<feature type="region of interest" description="Disordered" evidence="1">
    <location>
        <begin position="97"/>
        <end position="127"/>
    </location>
</feature>
<evidence type="ECO:0000313" key="3">
    <source>
        <dbReference type="Proteomes" id="UP000198982"/>
    </source>
</evidence>